<dbReference type="Proteomes" id="UP001217417">
    <property type="component" value="Unassembled WGS sequence"/>
</dbReference>
<comment type="caution">
    <text evidence="1">The sequence shown here is derived from an EMBL/GenBank/DDBJ whole genome shotgun (WGS) entry which is preliminary data.</text>
</comment>
<name>A0AAD7R0W4_9ASCO</name>
<accession>A0AAD7R0W4</accession>
<gene>
    <name evidence="1" type="ORF">POJ06DRAFT_181311</name>
</gene>
<evidence type="ECO:0000313" key="2">
    <source>
        <dbReference type="Proteomes" id="UP001217417"/>
    </source>
</evidence>
<dbReference type="EMBL" id="JARPMG010000001">
    <property type="protein sequence ID" value="KAJ8103667.1"/>
    <property type="molecule type" value="Genomic_DNA"/>
</dbReference>
<dbReference type="RefSeq" id="XP_056047117.1">
    <property type="nucleotide sequence ID" value="XM_056184750.1"/>
</dbReference>
<dbReference type="GeneID" id="80879916"/>
<evidence type="ECO:0000313" key="1">
    <source>
        <dbReference type="EMBL" id="KAJ8103667.1"/>
    </source>
</evidence>
<feature type="non-terminal residue" evidence="1">
    <location>
        <position position="1"/>
    </location>
</feature>
<proteinExistence type="predicted"/>
<dbReference type="AlphaFoldDB" id="A0AAD7R0W4"/>
<organism evidence="1 2">
    <name type="scientific">Lipomyces tetrasporus</name>
    <dbReference type="NCBI Taxonomy" id="54092"/>
    <lineage>
        <taxon>Eukaryota</taxon>
        <taxon>Fungi</taxon>
        <taxon>Dikarya</taxon>
        <taxon>Ascomycota</taxon>
        <taxon>Saccharomycotina</taxon>
        <taxon>Lipomycetes</taxon>
        <taxon>Lipomycetales</taxon>
        <taxon>Lipomycetaceae</taxon>
        <taxon>Lipomyces</taxon>
    </lineage>
</organism>
<keyword evidence="2" id="KW-1185">Reference proteome</keyword>
<protein>
    <submittedName>
        <fullName evidence="1">Uncharacterized protein</fullName>
    </submittedName>
</protein>
<reference evidence="1" key="1">
    <citation type="submission" date="2023-03" db="EMBL/GenBank/DDBJ databases">
        <title>Near-Complete genome sequence of Lipomyces tetrasporous NRRL Y-64009, an oleaginous yeast capable of growing on lignocellulosic hydrolysates.</title>
        <authorList>
            <consortium name="Lawrence Berkeley National Laboratory"/>
            <person name="Jagtap S.S."/>
            <person name="Liu J.-J."/>
            <person name="Walukiewicz H.E."/>
            <person name="Pangilinan J."/>
            <person name="Lipzen A."/>
            <person name="Ahrendt S."/>
            <person name="Koriabine M."/>
            <person name="Cobaugh K."/>
            <person name="Salamov A."/>
            <person name="Yoshinaga Y."/>
            <person name="Ng V."/>
            <person name="Daum C."/>
            <person name="Grigoriev I.V."/>
            <person name="Slininger P.J."/>
            <person name="Dien B.S."/>
            <person name="Jin Y.-S."/>
            <person name="Rao C.V."/>
        </authorList>
    </citation>
    <scope>NUCLEOTIDE SEQUENCE</scope>
    <source>
        <strain evidence="1">NRRL Y-64009</strain>
    </source>
</reference>
<feature type="non-terminal residue" evidence="1">
    <location>
        <position position="154"/>
    </location>
</feature>
<sequence length="154" mass="17940">RWLNFKLMHKIDNVGFSLLGKIPGITAKSWYLCKEIINRCIVLFPVIYNCCPKVPCINFFGTYAEEQSCPKCHEERYQPSGSPRKTFTYIPLRPRLHAIFGQVELARRLQEYPSEVMRKCSDEPGSVMDFWNGDLVKRLRLDGFFETRTEIALA</sequence>